<keyword evidence="1" id="KW-0732">Signal</keyword>
<organism evidence="2 3">
    <name type="scientific">Lysobacter silvisoli</name>
    <dbReference type="NCBI Taxonomy" id="2293254"/>
    <lineage>
        <taxon>Bacteria</taxon>
        <taxon>Pseudomonadati</taxon>
        <taxon>Pseudomonadota</taxon>
        <taxon>Gammaproteobacteria</taxon>
        <taxon>Lysobacterales</taxon>
        <taxon>Lysobacteraceae</taxon>
        <taxon>Lysobacter</taxon>
    </lineage>
</organism>
<evidence type="ECO:0000313" key="3">
    <source>
        <dbReference type="Proteomes" id="UP000264492"/>
    </source>
</evidence>
<comment type="caution">
    <text evidence="2">The sequence shown here is derived from an EMBL/GenBank/DDBJ whole genome shotgun (WGS) entry which is preliminary data.</text>
</comment>
<accession>A0A371JZM7</accession>
<name>A0A371JZM7_9GAMM</name>
<dbReference type="AlphaFoldDB" id="A0A371JZM7"/>
<protein>
    <submittedName>
        <fullName evidence="2">Uncharacterized protein</fullName>
    </submittedName>
</protein>
<sequence length="114" mass="10976">MATTRGAIAARPALRSAAATGSTLAGFAGAAGAAGAGSGAAGAAAGAGAASVLAASDELSFQQPAVAAIAKAPARPNASFLFMVVMSRFVRRYAAVVRGRRRGAAGRVQAQDSS</sequence>
<feature type="signal peptide" evidence="1">
    <location>
        <begin position="1"/>
        <end position="33"/>
    </location>
</feature>
<proteinExistence type="predicted"/>
<keyword evidence="3" id="KW-1185">Reference proteome</keyword>
<reference evidence="2 3" key="1">
    <citation type="submission" date="2018-08" db="EMBL/GenBank/DDBJ databases">
        <title>Lysobacter sp. zong2l5, whole genome shotgun sequence.</title>
        <authorList>
            <person name="Zhang X."/>
            <person name="Feng G."/>
            <person name="Zhu H."/>
        </authorList>
    </citation>
    <scope>NUCLEOTIDE SEQUENCE [LARGE SCALE GENOMIC DNA]</scope>
    <source>
        <strain evidence="3">zong2l5</strain>
    </source>
</reference>
<evidence type="ECO:0000256" key="1">
    <source>
        <dbReference type="SAM" id="SignalP"/>
    </source>
</evidence>
<evidence type="ECO:0000313" key="2">
    <source>
        <dbReference type="EMBL" id="RDZ27118.1"/>
    </source>
</evidence>
<gene>
    <name evidence="2" type="ORF">DX914_12715</name>
</gene>
<feature type="chain" id="PRO_5016827109" evidence="1">
    <location>
        <begin position="34"/>
        <end position="114"/>
    </location>
</feature>
<dbReference type="EMBL" id="QTSU01000002">
    <property type="protein sequence ID" value="RDZ27118.1"/>
    <property type="molecule type" value="Genomic_DNA"/>
</dbReference>
<dbReference type="Proteomes" id="UP000264492">
    <property type="component" value="Unassembled WGS sequence"/>
</dbReference>